<dbReference type="KEGG" id="ipu:108260776"/>
<dbReference type="SUPFAM" id="SSF48726">
    <property type="entry name" value="Immunoglobulin"/>
    <property type="match status" value="2"/>
</dbReference>
<dbReference type="GeneID" id="108260776"/>
<dbReference type="InterPro" id="IPR036179">
    <property type="entry name" value="Ig-like_dom_sf"/>
</dbReference>
<evidence type="ECO:0000256" key="10">
    <source>
        <dbReference type="SAM" id="MobiDB-lite"/>
    </source>
</evidence>
<keyword evidence="6 11" id="KW-0472">Membrane</keyword>
<keyword evidence="9" id="KW-0393">Immunoglobulin domain</keyword>
<keyword evidence="3 11" id="KW-0812">Transmembrane</keyword>
<dbReference type="InterPro" id="IPR053896">
    <property type="entry name" value="BTN3A2-like_Ig-C"/>
</dbReference>
<evidence type="ECO:0000256" key="11">
    <source>
        <dbReference type="SAM" id="Phobius"/>
    </source>
</evidence>
<dbReference type="RefSeq" id="XP_017316814.1">
    <property type="nucleotide sequence ID" value="XM_017461325.3"/>
</dbReference>
<keyword evidence="4 12" id="KW-0732">Signal</keyword>
<accession>A0A2D0QDR1</accession>
<dbReference type="GO" id="GO:0005102">
    <property type="term" value="F:signaling receptor binding"/>
    <property type="evidence" value="ECO:0007669"/>
    <property type="project" value="TreeGrafter"/>
</dbReference>
<proteinExistence type="inferred from homology"/>
<comment type="subcellular location">
    <subcellularLocation>
        <location evidence="1">Membrane</location>
        <topology evidence="1">Single-pass type I membrane protein</topology>
    </subcellularLocation>
</comment>
<dbReference type="InterPro" id="IPR003879">
    <property type="entry name" value="Butyrophylin_SPRY"/>
</dbReference>
<protein>
    <submittedName>
        <fullName evidence="16 17">Butyrophilin subfamily 1 member A1 isoform X1</fullName>
    </submittedName>
</protein>
<dbReference type="Pfam" id="PF22705">
    <property type="entry name" value="C2-set_3"/>
    <property type="match status" value="1"/>
</dbReference>
<dbReference type="Pfam" id="PF00622">
    <property type="entry name" value="SPRY"/>
    <property type="match status" value="1"/>
</dbReference>
<dbReference type="SMART" id="SM00409">
    <property type="entry name" value="IG"/>
    <property type="match status" value="1"/>
</dbReference>
<dbReference type="PROSITE" id="PS50188">
    <property type="entry name" value="B302_SPRY"/>
    <property type="match status" value="1"/>
</dbReference>
<evidence type="ECO:0000256" key="1">
    <source>
        <dbReference type="ARBA" id="ARBA00004479"/>
    </source>
</evidence>
<reference evidence="16 17" key="2">
    <citation type="submission" date="2025-04" db="UniProtKB">
        <authorList>
            <consortium name="RefSeq"/>
        </authorList>
    </citation>
    <scope>IDENTIFICATION</scope>
    <source>
        <tissue evidence="16 17">Blood</tissue>
    </source>
</reference>
<dbReference type="PRINTS" id="PR01407">
    <property type="entry name" value="BUTYPHLNCDUF"/>
</dbReference>
<feature type="compositionally biased region" description="Polar residues" evidence="10">
    <location>
        <begin position="284"/>
        <end position="299"/>
    </location>
</feature>
<dbReference type="SMART" id="SM00449">
    <property type="entry name" value="SPRY"/>
    <property type="match status" value="1"/>
</dbReference>
<sequence length="494" mass="54900">MILICIASVLACSAAEFSVVTPNASVSAPLGSSVVLPCGLSPSLSARTLEVHWYKNDDINNPVLLYQDQKVQENIRTEYRDRVSLIGELDKGNVSLKLDNLTTVDSGEYTCFVKSLSWYDKHSVNLLVKALGSTPLLSYHEAGEKVNVTCTSGGWSPKPTLTWRDNEGRELPSSHAYYRTGSEGLMNVSSWLLISLSDLEWISCTVGLNQQEVRESRVVPHKGFWREAFISTLVLSLIVLIAFTVLLILFRRGLLSHCSSHKNPKAAADSPESSPAETVPLNAAGNSTQNTTRGISDQGSYVPPEPTEERSVKDRYKVTLTLNPSTAHRSLRVSGDRERVHYKKTNADCKSKFPHVVSKEELGSGHYYWEVMISDRTSSAKPKSSWCVGVTQKPHSEDVLRALCYEEGTGLYPNTADFSKITIRCTITRLGLHLNCEMNSLSFYNVDKTPHGHLYTFNNIPHATYFALFSPGVKDVHPLRIIKLKAQSQLKKEH</sequence>
<dbReference type="PROSITE" id="PS50835">
    <property type="entry name" value="IG_LIKE"/>
    <property type="match status" value="2"/>
</dbReference>
<dbReference type="GO" id="GO:1903037">
    <property type="term" value="P:regulation of leukocyte cell-cell adhesion"/>
    <property type="evidence" value="ECO:0007669"/>
    <property type="project" value="UniProtKB-ARBA"/>
</dbReference>
<evidence type="ECO:0000256" key="4">
    <source>
        <dbReference type="ARBA" id="ARBA00022729"/>
    </source>
</evidence>
<feature type="domain" description="Ig-like" evidence="14">
    <location>
        <begin position="143"/>
        <end position="220"/>
    </location>
</feature>
<feature type="transmembrane region" description="Helical" evidence="11">
    <location>
        <begin position="228"/>
        <end position="250"/>
    </location>
</feature>
<evidence type="ECO:0000256" key="7">
    <source>
        <dbReference type="ARBA" id="ARBA00023157"/>
    </source>
</evidence>
<dbReference type="InterPro" id="IPR003599">
    <property type="entry name" value="Ig_sub"/>
</dbReference>
<dbReference type="GO" id="GO:0050852">
    <property type="term" value="P:T cell receptor signaling pathway"/>
    <property type="evidence" value="ECO:0007669"/>
    <property type="project" value="TreeGrafter"/>
</dbReference>
<reference evidence="15" key="1">
    <citation type="journal article" date="2016" name="Nat. Commun.">
        <title>The channel catfish genome sequence provides insights into the evolution of scale formation in teleosts.</title>
        <authorList>
            <person name="Liu Z."/>
            <person name="Liu S."/>
            <person name="Yao J."/>
            <person name="Bao L."/>
            <person name="Zhang J."/>
            <person name="Li Y."/>
            <person name="Jiang C."/>
            <person name="Sun L."/>
            <person name="Wang R."/>
            <person name="Zhang Y."/>
            <person name="Zhou T."/>
            <person name="Zeng Q."/>
            <person name="Fu Q."/>
            <person name="Gao S."/>
            <person name="Li N."/>
            <person name="Koren S."/>
            <person name="Jiang Y."/>
            <person name="Zimin A."/>
            <person name="Xu P."/>
            <person name="Phillippy A.M."/>
            <person name="Geng X."/>
            <person name="Song L."/>
            <person name="Sun F."/>
            <person name="Li C."/>
            <person name="Wang X."/>
            <person name="Chen A."/>
            <person name="Jin Y."/>
            <person name="Yuan Z."/>
            <person name="Yang Y."/>
            <person name="Tan S."/>
            <person name="Peatman E."/>
            <person name="Lu J."/>
            <person name="Qin Z."/>
            <person name="Dunham R."/>
            <person name="Li Z."/>
            <person name="Sonstegard T."/>
            <person name="Feng J."/>
            <person name="Danzmann R.G."/>
            <person name="Schroeder S."/>
            <person name="Scheffler B."/>
            <person name="Duke M.V."/>
            <person name="Ballard L."/>
            <person name="Kucuktas H."/>
            <person name="Kaltenboeck L."/>
            <person name="Liu H."/>
            <person name="Armbruster J."/>
            <person name="Xie Y."/>
            <person name="Kirby M.L."/>
            <person name="Tian Y."/>
            <person name="Flanagan M.E."/>
            <person name="Mu W."/>
            <person name="Waldbieser G.C."/>
        </authorList>
    </citation>
    <scope>NUCLEOTIDE SEQUENCE [LARGE SCALE GENOMIC DNA]</scope>
    <source>
        <strain evidence="15">SDA103</strain>
    </source>
</reference>
<dbReference type="Gene3D" id="2.60.120.920">
    <property type="match status" value="1"/>
</dbReference>
<dbReference type="InterPro" id="IPR013783">
    <property type="entry name" value="Ig-like_fold"/>
</dbReference>
<dbReference type="InterPro" id="IPR001870">
    <property type="entry name" value="B30.2/SPRY"/>
</dbReference>
<dbReference type="Gene3D" id="2.60.40.10">
    <property type="entry name" value="Immunoglobulins"/>
    <property type="match status" value="2"/>
</dbReference>
<evidence type="ECO:0000256" key="9">
    <source>
        <dbReference type="ARBA" id="ARBA00023319"/>
    </source>
</evidence>
<dbReference type="OrthoDB" id="10055806at2759"/>
<feature type="compositionally biased region" description="Low complexity" evidence="10">
    <location>
        <begin position="266"/>
        <end position="277"/>
    </location>
</feature>
<dbReference type="Pfam" id="PF07686">
    <property type="entry name" value="V-set"/>
    <property type="match status" value="1"/>
</dbReference>
<evidence type="ECO:0000313" key="16">
    <source>
        <dbReference type="RefSeq" id="XP_017316813.1"/>
    </source>
</evidence>
<dbReference type="GO" id="GO:0009897">
    <property type="term" value="C:external side of plasma membrane"/>
    <property type="evidence" value="ECO:0007669"/>
    <property type="project" value="TreeGrafter"/>
</dbReference>
<dbReference type="OMA" id="ANRKGWQ"/>
<dbReference type="InterPro" id="IPR050504">
    <property type="entry name" value="IgSF_BTN/MOG"/>
</dbReference>
<comment type="similarity">
    <text evidence="2">Belongs to the immunoglobulin superfamily. BTN/MOG family.</text>
</comment>
<feature type="signal peptide" evidence="12">
    <location>
        <begin position="1"/>
        <end position="15"/>
    </location>
</feature>
<keyword evidence="15" id="KW-1185">Reference proteome</keyword>
<evidence type="ECO:0000313" key="17">
    <source>
        <dbReference type="RefSeq" id="XP_017316814.1"/>
    </source>
</evidence>
<feature type="chain" id="PRO_5013510470" evidence="12">
    <location>
        <begin position="16"/>
        <end position="494"/>
    </location>
</feature>
<evidence type="ECO:0000256" key="2">
    <source>
        <dbReference type="ARBA" id="ARBA00007591"/>
    </source>
</evidence>
<dbReference type="AlphaFoldDB" id="A0A2D0QDR1"/>
<dbReference type="InterPro" id="IPR013106">
    <property type="entry name" value="Ig_V-set"/>
</dbReference>
<evidence type="ECO:0000256" key="12">
    <source>
        <dbReference type="SAM" id="SignalP"/>
    </source>
</evidence>
<evidence type="ECO:0000256" key="6">
    <source>
        <dbReference type="ARBA" id="ARBA00023136"/>
    </source>
</evidence>
<dbReference type="GO" id="GO:0050863">
    <property type="term" value="P:regulation of T cell activation"/>
    <property type="evidence" value="ECO:0007669"/>
    <property type="project" value="UniProtKB-ARBA"/>
</dbReference>
<keyword evidence="7" id="KW-1015">Disulfide bond</keyword>
<keyword evidence="5 11" id="KW-1133">Transmembrane helix</keyword>
<evidence type="ECO:0000313" key="15">
    <source>
        <dbReference type="Proteomes" id="UP000221080"/>
    </source>
</evidence>
<organism evidence="15 16">
    <name type="scientific">Ictalurus punctatus</name>
    <name type="common">Channel catfish</name>
    <name type="synonym">Silurus punctatus</name>
    <dbReference type="NCBI Taxonomy" id="7998"/>
    <lineage>
        <taxon>Eukaryota</taxon>
        <taxon>Metazoa</taxon>
        <taxon>Chordata</taxon>
        <taxon>Craniata</taxon>
        <taxon>Vertebrata</taxon>
        <taxon>Euteleostomi</taxon>
        <taxon>Actinopterygii</taxon>
        <taxon>Neopterygii</taxon>
        <taxon>Teleostei</taxon>
        <taxon>Ostariophysi</taxon>
        <taxon>Siluriformes</taxon>
        <taxon>Ictaluridae</taxon>
        <taxon>Ictalurus</taxon>
    </lineage>
</organism>
<keyword evidence="8" id="KW-0325">Glycoprotein</keyword>
<feature type="domain" description="Ig-like" evidence="14">
    <location>
        <begin position="15"/>
        <end position="125"/>
    </location>
</feature>
<evidence type="ECO:0000256" key="8">
    <source>
        <dbReference type="ARBA" id="ARBA00023180"/>
    </source>
</evidence>
<evidence type="ECO:0000259" key="14">
    <source>
        <dbReference type="PROSITE" id="PS50835"/>
    </source>
</evidence>
<dbReference type="RefSeq" id="XP_017316813.1">
    <property type="nucleotide sequence ID" value="XM_017461324.3"/>
</dbReference>
<feature type="domain" description="B30.2/SPRY" evidence="13">
    <location>
        <begin position="300"/>
        <end position="488"/>
    </location>
</feature>
<dbReference type="GO" id="GO:0001817">
    <property type="term" value="P:regulation of cytokine production"/>
    <property type="evidence" value="ECO:0007669"/>
    <property type="project" value="TreeGrafter"/>
</dbReference>
<dbReference type="SUPFAM" id="SSF49899">
    <property type="entry name" value="Concanavalin A-like lectins/glucanases"/>
    <property type="match status" value="1"/>
</dbReference>
<dbReference type="InterPro" id="IPR003877">
    <property type="entry name" value="SPRY_dom"/>
</dbReference>
<dbReference type="SMART" id="SM00406">
    <property type="entry name" value="IGv"/>
    <property type="match status" value="1"/>
</dbReference>
<gene>
    <name evidence="16 17" type="primary">LOC108260776</name>
</gene>
<evidence type="ECO:0000256" key="3">
    <source>
        <dbReference type="ARBA" id="ARBA00022692"/>
    </source>
</evidence>
<dbReference type="Proteomes" id="UP000221080">
    <property type="component" value="Chromosome 29"/>
</dbReference>
<dbReference type="PANTHER" id="PTHR24100">
    <property type="entry name" value="BUTYROPHILIN"/>
    <property type="match status" value="1"/>
</dbReference>
<dbReference type="InterPro" id="IPR043136">
    <property type="entry name" value="B30.2/SPRY_sf"/>
</dbReference>
<name>A0A2D0QDR1_ICTPU</name>
<evidence type="ECO:0000259" key="13">
    <source>
        <dbReference type="PROSITE" id="PS50188"/>
    </source>
</evidence>
<dbReference type="FunFam" id="2.60.40.10:FF:000142">
    <property type="entry name" value="V-set domain-containing T-cell activation inhibitor 1"/>
    <property type="match status" value="1"/>
</dbReference>
<evidence type="ECO:0000256" key="5">
    <source>
        <dbReference type="ARBA" id="ARBA00022989"/>
    </source>
</evidence>
<dbReference type="InterPro" id="IPR007110">
    <property type="entry name" value="Ig-like_dom"/>
</dbReference>
<dbReference type="PANTHER" id="PTHR24100:SF149">
    <property type="entry name" value="BG-LIKE ANTIGEN 1-RELATED"/>
    <property type="match status" value="1"/>
</dbReference>
<feature type="region of interest" description="Disordered" evidence="10">
    <location>
        <begin position="261"/>
        <end position="312"/>
    </location>
</feature>
<dbReference type="InterPro" id="IPR013320">
    <property type="entry name" value="ConA-like_dom_sf"/>
</dbReference>